<proteinExistence type="predicted"/>
<dbReference type="EMBL" id="UINC01145987">
    <property type="protein sequence ID" value="SVD36446.1"/>
    <property type="molecule type" value="Genomic_DNA"/>
</dbReference>
<name>A0A382UQB4_9ZZZZ</name>
<organism evidence="1">
    <name type="scientific">marine metagenome</name>
    <dbReference type="NCBI Taxonomy" id="408172"/>
    <lineage>
        <taxon>unclassified sequences</taxon>
        <taxon>metagenomes</taxon>
        <taxon>ecological metagenomes</taxon>
    </lineage>
</organism>
<reference evidence="1" key="1">
    <citation type="submission" date="2018-05" db="EMBL/GenBank/DDBJ databases">
        <authorList>
            <person name="Lanie J.A."/>
            <person name="Ng W.-L."/>
            <person name="Kazmierczak K.M."/>
            <person name="Andrzejewski T.M."/>
            <person name="Davidsen T.M."/>
            <person name="Wayne K.J."/>
            <person name="Tettelin H."/>
            <person name="Glass J.I."/>
            <person name="Rusch D."/>
            <person name="Podicherti R."/>
            <person name="Tsui H.-C.T."/>
            <person name="Winkler M.E."/>
        </authorList>
    </citation>
    <scope>NUCLEOTIDE SEQUENCE</scope>
</reference>
<feature type="non-terminal residue" evidence="1">
    <location>
        <position position="34"/>
    </location>
</feature>
<dbReference type="AlphaFoldDB" id="A0A382UQB4"/>
<accession>A0A382UQB4</accession>
<protein>
    <submittedName>
        <fullName evidence="1">Uncharacterized protein</fullName>
    </submittedName>
</protein>
<gene>
    <name evidence="1" type="ORF">METZ01_LOCUS389300</name>
</gene>
<evidence type="ECO:0000313" key="1">
    <source>
        <dbReference type="EMBL" id="SVD36446.1"/>
    </source>
</evidence>
<sequence length="34" mass="3729">MIYSCFAAAQLKADDTHYKNMLVGERAATMGGTY</sequence>